<dbReference type="GO" id="GO:0009507">
    <property type="term" value="C:chloroplast"/>
    <property type="evidence" value="ECO:0007669"/>
    <property type="project" value="TreeGrafter"/>
</dbReference>
<dbReference type="Pfam" id="PF01535">
    <property type="entry name" value="PPR"/>
    <property type="match status" value="3"/>
</dbReference>
<gene>
    <name evidence="4" type="ORF">F3Y22_tig00111758pilonHSYRG00231</name>
</gene>
<dbReference type="NCBIfam" id="TIGR00756">
    <property type="entry name" value="PPR"/>
    <property type="match status" value="8"/>
</dbReference>
<dbReference type="PROSITE" id="PS51375">
    <property type="entry name" value="PPR"/>
    <property type="match status" value="8"/>
</dbReference>
<feature type="repeat" description="PPR" evidence="3">
    <location>
        <begin position="260"/>
        <end position="294"/>
    </location>
</feature>
<feature type="repeat" description="PPR" evidence="3">
    <location>
        <begin position="365"/>
        <end position="395"/>
    </location>
</feature>
<dbReference type="Gene3D" id="1.25.40.10">
    <property type="entry name" value="Tetratricopeptide repeat domain"/>
    <property type="match status" value="4"/>
</dbReference>
<dbReference type="AlphaFoldDB" id="A0A6A2YHN6"/>
<dbReference type="InterPro" id="IPR011990">
    <property type="entry name" value="TPR-like_helical_dom_sf"/>
</dbReference>
<feature type="repeat" description="PPR" evidence="3">
    <location>
        <begin position="225"/>
        <end position="259"/>
    </location>
</feature>
<dbReference type="InterPro" id="IPR002885">
    <property type="entry name" value="PPR_rpt"/>
</dbReference>
<comment type="similarity">
    <text evidence="1">Belongs to the PPR family. P subfamily.</text>
</comment>
<keyword evidence="2" id="KW-0677">Repeat</keyword>
<feature type="repeat" description="PPR" evidence="3">
    <location>
        <begin position="399"/>
        <end position="433"/>
    </location>
</feature>
<evidence type="ECO:0000313" key="5">
    <source>
        <dbReference type="Proteomes" id="UP000436088"/>
    </source>
</evidence>
<dbReference type="GO" id="GO:0031930">
    <property type="term" value="P:mitochondria-nucleus signaling pathway"/>
    <property type="evidence" value="ECO:0007669"/>
    <property type="project" value="TreeGrafter"/>
</dbReference>
<evidence type="ECO:0000256" key="1">
    <source>
        <dbReference type="ARBA" id="ARBA00007626"/>
    </source>
</evidence>
<name>A0A6A2YHN6_HIBSY</name>
<evidence type="ECO:0000256" key="3">
    <source>
        <dbReference type="PROSITE-ProRule" id="PRU00708"/>
    </source>
</evidence>
<dbReference type="PANTHER" id="PTHR47936:SF1">
    <property type="entry name" value="PENTATRICOPEPTIDE REPEAT-CONTAINING PROTEIN GUN1, CHLOROPLASTIC"/>
    <property type="match status" value="1"/>
</dbReference>
<keyword evidence="5" id="KW-1185">Reference proteome</keyword>
<dbReference type="GO" id="GO:0010019">
    <property type="term" value="P:chloroplast-nucleus signaling pathway"/>
    <property type="evidence" value="ECO:0007669"/>
    <property type="project" value="TreeGrafter"/>
</dbReference>
<dbReference type="Pfam" id="PF13041">
    <property type="entry name" value="PPR_2"/>
    <property type="match status" value="2"/>
</dbReference>
<dbReference type="Proteomes" id="UP000436088">
    <property type="component" value="Unassembled WGS sequence"/>
</dbReference>
<evidence type="ECO:0000313" key="4">
    <source>
        <dbReference type="EMBL" id="KAE8674364.1"/>
    </source>
</evidence>
<feature type="repeat" description="PPR" evidence="3">
    <location>
        <begin position="295"/>
        <end position="329"/>
    </location>
</feature>
<reference evidence="4" key="1">
    <citation type="submission" date="2019-09" db="EMBL/GenBank/DDBJ databases">
        <title>Draft genome information of white flower Hibiscus syriacus.</title>
        <authorList>
            <person name="Kim Y.-M."/>
        </authorList>
    </citation>
    <scope>NUCLEOTIDE SEQUENCE [LARGE SCALE GENOMIC DNA]</scope>
    <source>
        <strain evidence="4">YM2019G1</strain>
    </source>
</reference>
<dbReference type="Pfam" id="PF12854">
    <property type="entry name" value="PPR_1"/>
    <property type="match status" value="1"/>
</dbReference>
<sequence length="477" mass="53396">MTLFPLTNRLPRVRAAPKAFIPWFRIQFHGLSHPQGEKGAKAIQKQESWFVKVVCTLFVYSQTLDDFCLGYLSKNLNPSTEFEVVKWLNNPAIRLKFFELSRENLDVTHSFWTYNLLIRSFCHVGLHGSAKLVFDYMKIDGHLPDSTLLGFMISAFGRAGEFDMARKLLDEVQSDDVMVTVYAMNNLLNMMVKESKLEEAAKANEVDKGRCLLNEIRLRDDCSPNVVTYTSIISGYCNLGKMKEASALFSELINSGTAHGVVTFNALIDGFGRVGDMLSAKSMYEKMTSFGCSADVVTFTSLINGYSQIRDVNQSLQLWNAMEVRNISPNVYTFAITINALCKQNRIHEARGLLRELQCRNIVPKPFIFNPVIDGFCKAGNLDEANRIVAEMENKCEPDKVTFTILIIGHCMKGRMLDAISIFDKMLSVGCAPDGVTVHSLISCLFKAGIPNEAFRISKIASQDMKLTVSTSVDNNA</sequence>
<feature type="repeat" description="PPR" evidence="3">
    <location>
        <begin position="145"/>
        <end position="179"/>
    </location>
</feature>
<comment type="caution">
    <text evidence="4">The sequence shown here is derived from an EMBL/GenBank/DDBJ whole genome shotgun (WGS) entry which is preliminary data.</text>
</comment>
<feature type="repeat" description="PPR" evidence="3">
    <location>
        <begin position="110"/>
        <end position="144"/>
    </location>
</feature>
<organism evidence="4 5">
    <name type="scientific">Hibiscus syriacus</name>
    <name type="common">Rose of Sharon</name>
    <dbReference type="NCBI Taxonomy" id="106335"/>
    <lineage>
        <taxon>Eukaryota</taxon>
        <taxon>Viridiplantae</taxon>
        <taxon>Streptophyta</taxon>
        <taxon>Embryophyta</taxon>
        <taxon>Tracheophyta</taxon>
        <taxon>Spermatophyta</taxon>
        <taxon>Magnoliopsida</taxon>
        <taxon>eudicotyledons</taxon>
        <taxon>Gunneridae</taxon>
        <taxon>Pentapetalae</taxon>
        <taxon>rosids</taxon>
        <taxon>malvids</taxon>
        <taxon>Malvales</taxon>
        <taxon>Malvaceae</taxon>
        <taxon>Malvoideae</taxon>
        <taxon>Hibiscus</taxon>
    </lineage>
</organism>
<protein>
    <submittedName>
        <fullName evidence="4">FRIGIDA interacting protein 1</fullName>
    </submittedName>
</protein>
<feature type="repeat" description="PPR" evidence="3">
    <location>
        <begin position="330"/>
        <end position="364"/>
    </location>
</feature>
<dbReference type="EMBL" id="VEPZ02001419">
    <property type="protein sequence ID" value="KAE8674364.1"/>
    <property type="molecule type" value="Genomic_DNA"/>
</dbReference>
<proteinExistence type="inferred from homology"/>
<dbReference type="PANTHER" id="PTHR47936">
    <property type="entry name" value="PPR_LONG DOMAIN-CONTAINING PROTEIN"/>
    <property type="match status" value="1"/>
</dbReference>
<evidence type="ECO:0000256" key="2">
    <source>
        <dbReference type="ARBA" id="ARBA00022737"/>
    </source>
</evidence>
<accession>A0A6A2YHN6</accession>